<sequence>PAILLSPHLRNRPSYHLCGYHLNDGFPTRSGIRYDCFSNLVLEATVCLMIRCLPLDFEDSRFETRFHRSLKKGVPGQVWSSSSDRGSNYEVRPKIALVLL</sequence>
<comment type="caution">
    <text evidence="1">The sequence shown here is derived from an EMBL/GenBank/DDBJ whole genome shotgun (WGS) entry which is preliminary data.</text>
</comment>
<protein>
    <submittedName>
        <fullName evidence="1">Uncharacterized protein</fullName>
    </submittedName>
</protein>
<dbReference type="Proteomes" id="UP000499080">
    <property type="component" value="Unassembled WGS sequence"/>
</dbReference>
<feature type="non-terminal residue" evidence="1">
    <location>
        <position position="1"/>
    </location>
</feature>
<name>A0A4Y2EHT7_ARAVE</name>
<reference evidence="1 2" key="1">
    <citation type="journal article" date="2019" name="Sci. Rep.">
        <title>Orb-weaving spider Araneus ventricosus genome elucidates the spidroin gene catalogue.</title>
        <authorList>
            <person name="Kono N."/>
            <person name="Nakamura H."/>
            <person name="Ohtoshi R."/>
            <person name="Moran D.A.P."/>
            <person name="Shinohara A."/>
            <person name="Yoshida Y."/>
            <person name="Fujiwara M."/>
            <person name="Mori M."/>
            <person name="Tomita M."/>
            <person name="Arakawa K."/>
        </authorList>
    </citation>
    <scope>NUCLEOTIDE SEQUENCE [LARGE SCALE GENOMIC DNA]</scope>
</reference>
<keyword evidence="2" id="KW-1185">Reference proteome</keyword>
<dbReference type="AlphaFoldDB" id="A0A4Y2EHT7"/>
<evidence type="ECO:0000313" key="1">
    <source>
        <dbReference type="EMBL" id="GBM28713.1"/>
    </source>
</evidence>
<proteinExistence type="predicted"/>
<organism evidence="1 2">
    <name type="scientific">Araneus ventricosus</name>
    <name type="common">Orbweaver spider</name>
    <name type="synonym">Epeira ventricosa</name>
    <dbReference type="NCBI Taxonomy" id="182803"/>
    <lineage>
        <taxon>Eukaryota</taxon>
        <taxon>Metazoa</taxon>
        <taxon>Ecdysozoa</taxon>
        <taxon>Arthropoda</taxon>
        <taxon>Chelicerata</taxon>
        <taxon>Arachnida</taxon>
        <taxon>Araneae</taxon>
        <taxon>Araneomorphae</taxon>
        <taxon>Entelegynae</taxon>
        <taxon>Araneoidea</taxon>
        <taxon>Araneidae</taxon>
        <taxon>Araneus</taxon>
    </lineage>
</organism>
<accession>A0A4Y2EHT7</accession>
<gene>
    <name evidence="1" type="ORF">AVEN_205756_1</name>
</gene>
<dbReference type="EMBL" id="BGPR01246775">
    <property type="protein sequence ID" value="GBM28713.1"/>
    <property type="molecule type" value="Genomic_DNA"/>
</dbReference>
<evidence type="ECO:0000313" key="2">
    <source>
        <dbReference type="Proteomes" id="UP000499080"/>
    </source>
</evidence>